<dbReference type="PROSITE" id="PS51740">
    <property type="entry name" value="SPOVT_ABRB"/>
    <property type="match status" value="1"/>
</dbReference>
<dbReference type="SMART" id="SM00966">
    <property type="entry name" value="SpoVT_AbrB"/>
    <property type="match status" value="1"/>
</dbReference>
<keyword evidence="1 3" id="KW-0238">DNA-binding</keyword>
<dbReference type="InterPro" id="IPR037914">
    <property type="entry name" value="SpoVT-AbrB_sf"/>
</dbReference>
<evidence type="ECO:0000313" key="3">
    <source>
        <dbReference type="EMBL" id="WWA28964.1"/>
    </source>
</evidence>
<gene>
    <name evidence="3" type="ORF">V5G21_14620</name>
</gene>
<feature type="domain" description="SpoVT-AbrB" evidence="2">
    <location>
        <begin position="3"/>
        <end position="48"/>
    </location>
</feature>
<keyword evidence="4" id="KW-1185">Reference proteome</keyword>
<evidence type="ECO:0000313" key="4">
    <source>
        <dbReference type="Proteomes" id="UP001341136"/>
    </source>
</evidence>
<evidence type="ECO:0000259" key="2">
    <source>
        <dbReference type="PROSITE" id="PS51740"/>
    </source>
</evidence>
<sequence length="77" mass="8609">MSFKVHPWGNSSAVPVPSHVRKVLGIENGSEVEIEVKDGAMIVKPVKKDEGVDQGFIDFLKKTDKKFETVTRNLVDR</sequence>
<organism evidence="3 4">
    <name type="scientific">Shouchella rhizosphaerae</name>
    <dbReference type="NCBI Taxonomy" id="866786"/>
    <lineage>
        <taxon>Bacteria</taxon>
        <taxon>Bacillati</taxon>
        <taxon>Bacillota</taxon>
        <taxon>Bacilli</taxon>
        <taxon>Bacillales</taxon>
        <taxon>Bacillaceae</taxon>
        <taxon>Shouchella</taxon>
    </lineage>
</organism>
<evidence type="ECO:0000256" key="1">
    <source>
        <dbReference type="PROSITE-ProRule" id="PRU01076"/>
    </source>
</evidence>
<dbReference type="Gene3D" id="2.10.260.10">
    <property type="match status" value="1"/>
</dbReference>
<dbReference type="RefSeq" id="WP_338464869.1">
    <property type="nucleotide sequence ID" value="NZ_CP144921.1"/>
</dbReference>
<protein>
    <submittedName>
        <fullName evidence="3">AbrB/MazE/SpoVT family DNA-binding domain-containing protein</fullName>
    </submittedName>
</protein>
<accession>A0ABZ2CP44</accession>
<reference evidence="3 4" key="1">
    <citation type="submission" date="2024-01" db="EMBL/GenBank/DDBJ databases">
        <title>Culturomics analysis of mouse respiratory tract.</title>
        <authorList>
            <person name="Phillips A.M."/>
            <person name="Collette N.M."/>
            <person name="Mageeney C.M."/>
            <person name="Sinha A."/>
            <person name="Hern K.E."/>
            <person name="Arkin A.P."/>
            <person name="Williams K.P."/>
            <person name="Branda S."/>
        </authorList>
    </citation>
    <scope>NUCLEOTIDE SEQUENCE [LARGE SCALE GENOMIC DNA]</scope>
    <source>
        <strain evidence="3 4">CP20</strain>
    </source>
</reference>
<dbReference type="EMBL" id="CP144921">
    <property type="protein sequence ID" value="WWA28964.1"/>
    <property type="molecule type" value="Genomic_DNA"/>
</dbReference>
<dbReference type="GO" id="GO:0003677">
    <property type="term" value="F:DNA binding"/>
    <property type="evidence" value="ECO:0007669"/>
    <property type="project" value="UniProtKB-KW"/>
</dbReference>
<dbReference type="InterPro" id="IPR007159">
    <property type="entry name" value="SpoVT-AbrB_dom"/>
</dbReference>
<dbReference type="Pfam" id="PF04014">
    <property type="entry name" value="MazE_antitoxin"/>
    <property type="match status" value="1"/>
</dbReference>
<dbReference type="SUPFAM" id="SSF89447">
    <property type="entry name" value="AbrB/MazE/MraZ-like"/>
    <property type="match status" value="1"/>
</dbReference>
<dbReference type="Proteomes" id="UP001341136">
    <property type="component" value="Chromosome"/>
</dbReference>
<name>A0ABZ2CP44_9BACI</name>
<proteinExistence type="predicted"/>